<dbReference type="GO" id="GO:0009035">
    <property type="term" value="F:type I site-specific deoxyribonuclease activity"/>
    <property type="evidence" value="ECO:0007669"/>
    <property type="project" value="UniProtKB-EC"/>
</dbReference>
<organism evidence="6 7">
    <name type="scientific">Mesonia hippocampi</name>
    <dbReference type="NCBI Taxonomy" id="1628250"/>
    <lineage>
        <taxon>Bacteria</taxon>
        <taxon>Pseudomonadati</taxon>
        <taxon>Bacteroidota</taxon>
        <taxon>Flavobacteriia</taxon>
        <taxon>Flavobacteriales</taxon>
        <taxon>Flavobacteriaceae</taxon>
        <taxon>Mesonia</taxon>
    </lineage>
</organism>
<keyword evidence="7" id="KW-1185">Reference proteome</keyword>
<evidence type="ECO:0000259" key="5">
    <source>
        <dbReference type="Pfam" id="PF01420"/>
    </source>
</evidence>
<dbReference type="EC" id="3.1.21.3" evidence="6"/>
<dbReference type="PANTHER" id="PTHR30408:SF13">
    <property type="entry name" value="TYPE I RESTRICTION ENZYME HINDI SPECIFICITY SUBUNIT"/>
    <property type="match status" value="1"/>
</dbReference>
<evidence type="ECO:0000256" key="3">
    <source>
        <dbReference type="ARBA" id="ARBA00023125"/>
    </source>
</evidence>
<dbReference type="Pfam" id="PF01420">
    <property type="entry name" value="Methylase_S"/>
    <property type="match status" value="2"/>
</dbReference>
<dbReference type="GO" id="GO:0003677">
    <property type="term" value="F:DNA binding"/>
    <property type="evidence" value="ECO:0007669"/>
    <property type="project" value="UniProtKB-KW"/>
</dbReference>
<dbReference type="EMBL" id="JACIFO010000003">
    <property type="protein sequence ID" value="MBB4118724.1"/>
    <property type="molecule type" value="Genomic_DNA"/>
</dbReference>
<dbReference type="InterPro" id="IPR052021">
    <property type="entry name" value="Type-I_RS_S_subunit"/>
</dbReference>
<feature type="domain" description="Type I restriction modification DNA specificity" evidence="5">
    <location>
        <begin position="24"/>
        <end position="186"/>
    </location>
</feature>
<gene>
    <name evidence="6" type="ORF">GGR32_001004</name>
</gene>
<evidence type="ECO:0000256" key="1">
    <source>
        <dbReference type="ARBA" id="ARBA00010923"/>
    </source>
</evidence>
<keyword evidence="2" id="KW-0680">Restriction system</keyword>
<dbReference type="SUPFAM" id="SSF116734">
    <property type="entry name" value="DNA methylase specificity domain"/>
    <property type="match status" value="2"/>
</dbReference>
<feature type="domain" description="Type I restriction modification DNA specificity" evidence="5">
    <location>
        <begin position="216"/>
        <end position="380"/>
    </location>
</feature>
<keyword evidence="4" id="KW-0175">Coiled coil</keyword>
<dbReference type="Proteomes" id="UP000553034">
    <property type="component" value="Unassembled WGS sequence"/>
</dbReference>
<protein>
    <submittedName>
        <fullName evidence="6">Type I restriction enzyme S subunit</fullName>
        <ecNumber evidence="6">3.1.21.3</ecNumber>
    </submittedName>
</protein>
<dbReference type="InterPro" id="IPR044946">
    <property type="entry name" value="Restrct_endonuc_typeI_TRD_sf"/>
</dbReference>
<name>A0A840EXD3_9FLAO</name>
<keyword evidence="3" id="KW-0238">DNA-binding</keyword>
<proteinExistence type="inferred from homology"/>
<dbReference type="InterPro" id="IPR000055">
    <property type="entry name" value="Restrct_endonuc_typeI_TRD"/>
</dbReference>
<accession>A0A840EXD3</accession>
<comment type="similarity">
    <text evidence="1">Belongs to the type-I restriction system S methylase family.</text>
</comment>
<evidence type="ECO:0000256" key="4">
    <source>
        <dbReference type="SAM" id="Coils"/>
    </source>
</evidence>
<feature type="coiled-coil region" evidence="4">
    <location>
        <begin position="364"/>
        <end position="391"/>
    </location>
</feature>
<comment type="caution">
    <text evidence="6">The sequence shown here is derived from an EMBL/GenBank/DDBJ whole genome shotgun (WGS) entry which is preliminary data.</text>
</comment>
<evidence type="ECO:0000313" key="7">
    <source>
        <dbReference type="Proteomes" id="UP000553034"/>
    </source>
</evidence>
<reference evidence="6 7" key="1">
    <citation type="submission" date="2020-08" db="EMBL/GenBank/DDBJ databases">
        <title>Genomic Encyclopedia of Type Strains, Phase IV (KMG-IV): sequencing the most valuable type-strain genomes for metagenomic binning, comparative biology and taxonomic classification.</title>
        <authorList>
            <person name="Goeker M."/>
        </authorList>
    </citation>
    <scope>NUCLEOTIDE SEQUENCE [LARGE SCALE GENOMIC DNA]</scope>
    <source>
        <strain evidence="6 7">DSM 29568</strain>
    </source>
</reference>
<dbReference type="AlphaFoldDB" id="A0A840EXD3"/>
<evidence type="ECO:0000256" key="2">
    <source>
        <dbReference type="ARBA" id="ARBA00022747"/>
    </source>
</evidence>
<sequence>MFNNIYSFKKTNSYSRENLNYEKGEIKNIHYGDIHTKFNSLFDIDIEIVPFINKEIDTKSIDEDNYLKVGDLVIADASEDYNDIGKTIEIKNLNKEKLVAGLHTFLARKESKEIVNGFASFLMKTYEVRIQIMKIAQGTKVLGISKGRLEKIKLTFPEIEEQHKLVDFLTLIDARIQTSNKIVEDLKSLSKGLQQKIFSQQLRFKDDNGNDFSEWEFKNGNLLFKNISDKEHNSDLPILAITQDKGAIPRDLIDYNIGVTAKSVSAYKVVQEGDFIISLRSFQGGIEYSNYKGICSPAYIILRPIKNMNRVFYKYYLKTAAYIIELNRKLEGIRDGKMISYKYFSEIKLPYPSLEEQTKIANFLSSLDAKLDKEKQLLEQYQQQKKFLLQNLFI</sequence>
<dbReference type="GO" id="GO:0009307">
    <property type="term" value="P:DNA restriction-modification system"/>
    <property type="evidence" value="ECO:0007669"/>
    <property type="project" value="UniProtKB-KW"/>
</dbReference>
<evidence type="ECO:0000313" key="6">
    <source>
        <dbReference type="EMBL" id="MBB4118724.1"/>
    </source>
</evidence>
<dbReference type="Gene3D" id="3.90.220.20">
    <property type="entry name" value="DNA methylase specificity domains"/>
    <property type="match status" value="2"/>
</dbReference>
<keyword evidence="6" id="KW-0378">Hydrolase</keyword>
<dbReference type="PANTHER" id="PTHR30408">
    <property type="entry name" value="TYPE-1 RESTRICTION ENZYME ECOKI SPECIFICITY PROTEIN"/>
    <property type="match status" value="1"/>
</dbReference>